<dbReference type="EMBL" id="BAAAZY010000021">
    <property type="protein sequence ID" value="GAA4077381.1"/>
    <property type="molecule type" value="Genomic_DNA"/>
</dbReference>
<keyword evidence="1" id="KW-0812">Transmembrane</keyword>
<protein>
    <submittedName>
        <fullName evidence="2">Uncharacterized protein</fullName>
    </submittedName>
</protein>
<accession>A0ABP7VYK3</accession>
<keyword evidence="1" id="KW-1133">Transmembrane helix</keyword>
<evidence type="ECO:0000313" key="2">
    <source>
        <dbReference type="EMBL" id="GAA4077381.1"/>
    </source>
</evidence>
<keyword evidence="3" id="KW-1185">Reference proteome</keyword>
<organism evidence="2 3">
    <name type="scientific">Streptomyces shaanxiensis</name>
    <dbReference type="NCBI Taxonomy" id="653357"/>
    <lineage>
        <taxon>Bacteria</taxon>
        <taxon>Bacillati</taxon>
        <taxon>Actinomycetota</taxon>
        <taxon>Actinomycetes</taxon>
        <taxon>Kitasatosporales</taxon>
        <taxon>Streptomycetaceae</taxon>
        <taxon>Streptomyces</taxon>
    </lineage>
</organism>
<dbReference type="Proteomes" id="UP001499984">
    <property type="component" value="Unassembled WGS sequence"/>
</dbReference>
<evidence type="ECO:0000256" key="1">
    <source>
        <dbReference type="SAM" id="Phobius"/>
    </source>
</evidence>
<comment type="caution">
    <text evidence="2">The sequence shown here is derived from an EMBL/GenBank/DDBJ whole genome shotgun (WGS) entry which is preliminary data.</text>
</comment>
<gene>
    <name evidence="2" type="ORF">GCM10022233_65440</name>
</gene>
<sequence length="291" mass="33348">MPSSRLPYRPRPTRANIATEIADRALTSSPDAGGKSMGQNRDMGIELTVAVISAAVALISAIFSSITTKRQSILSAELARQSTKIVREAERHDVMSRFRDPLLWAAFDLQSRLYNIVAQHFLRRCRDSKVMREREYAKTSTLFVFCDYLGWVEILRRRIRFLDLGSREDNRELIRLLSEIARVFNTGHYRDRRYRVWRSEQRAIGEIMIDTLGDADSCLGYVEFCRQLETNPEFIKWTKGLSEDIEAMAGHPRLVALQSSLIDLINFLDPDAERIPADQRSRLAARVDGIP</sequence>
<evidence type="ECO:0000313" key="3">
    <source>
        <dbReference type="Proteomes" id="UP001499984"/>
    </source>
</evidence>
<reference evidence="3" key="1">
    <citation type="journal article" date="2019" name="Int. J. Syst. Evol. Microbiol.">
        <title>The Global Catalogue of Microorganisms (GCM) 10K type strain sequencing project: providing services to taxonomists for standard genome sequencing and annotation.</title>
        <authorList>
            <consortium name="The Broad Institute Genomics Platform"/>
            <consortium name="The Broad Institute Genome Sequencing Center for Infectious Disease"/>
            <person name="Wu L."/>
            <person name="Ma J."/>
        </authorList>
    </citation>
    <scope>NUCLEOTIDE SEQUENCE [LARGE SCALE GENOMIC DNA]</scope>
    <source>
        <strain evidence="3">JCM 16925</strain>
    </source>
</reference>
<keyword evidence="1" id="KW-0472">Membrane</keyword>
<proteinExistence type="predicted"/>
<feature type="transmembrane region" description="Helical" evidence="1">
    <location>
        <begin position="45"/>
        <end position="66"/>
    </location>
</feature>
<name>A0ABP7VYK3_9ACTN</name>